<evidence type="ECO:0000313" key="1">
    <source>
        <dbReference type="EMBL" id="PKI72319.1"/>
    </source>
</evidence>
<dbReference type="PANTHER" id="PTHR35131:SF1">
    <property type="entry name" value="EXPRESSED PROTEIN"/>
    <property type="match status" value="1"/>
</dbReference>
<dbReference type="EMBL" id="PGOL01000329">
    <property type="protein sequence ID" value="PKI72319.1"/>
    <property type="molecule type" value="Genomic_DNA"/>
</dbReference>
<keyword evidence="2" id="KW-1185">Reference proteome</keyword>
<name>A0A2I0KV35_PUNGR</name>
<dbReference type="Proteomes" id="UP000233551">
    <property type="component" value="Unassembled WGS sequence"/>
</dbReference>
<comment type="caution">
    <text evidence="1">The sequence shown here is derived from an EMBL/GenBank/DDBJ whole genome shotgun (WGS) entry which is preliminary data.</text>
</comment>
<reference evidence="1 2" key="1">
    <citation type="submission" date="2017-11" db="EMBL/GenBank/DDBJ databases">
        <title>De-novo sequencing of pomegranate (Punica granatum L.) genome.</title>
        <authorList>
            <person name="Akparov Z."/>
            <person name="Amiraslanov A."/>
            <person name="Hajiyeva S."/>
            <person name="Abbasov M."/>
            <person name="Kaur K."/>
            <person name="Hamwieh A."/>
            <person name="Solovyev V."/>
            <person name="Salamov A."/>
            <person name="Braich B."/>
            <person name="Kosarev P."/>
            <person name="Mahmoud A."/>
            <person name="Hajiyev E."/>
            <person name="Babayeva S."/>
            <person name="Izzatullayeva V."/>
            <person name="Mammadov A."/>
            <person name="Mammadov A."/>
            <person name="Sharifova S."/>
            <person name="Ojaghi J."/>
            <person name="Eynullazada K."/>
            <person name="Bayramov B."/>
            <person name="Abdulazimova A."/>
            <person name="Shahmuradov I."/>
        </authorList>
    </citation>
    <scope>NUCLEOTIDE SEQUENCE [LARGE SCALE GENOMIC DNA]</scope>
    <source>
        <strain evidence="2">cv. AG2017</strain>
        <tissue evidence="1">Leaf</tissue>
    </source>
</reference>
<proteinExistence type="predicted"/>
<sequence length="122" mass="13906">MAANPAAPVAVGTRGTVGSLIRKEIEYFRTVEFSDQRRSQKRPQAARSLEMGSNSIHCKAQASRPSFWFFGLSWRRKKQRVGGGFRSSMCSPSDASDIERPDDIRGFNYMILRDEFKTFQSY</sequence>
<protein>
    <submittedName>
        <fullName evidence="1">Uncharacterized protein</fullName>
    </submittedName>
</protein>
<dbReference type="OrthoDB" id="783264at2759"/>
<accession>A0A2I0KV35</accession>
<evidence type="ECO:0000313" key="2">
    <source>
        <dbReference type="Proteomes" id="UP000233551"/>
    </source>
</evidence>
<dbReference type="GeneID" id="116204267"/>
<dbReference type="AlphaFoldDB" id="A0A2I0KV35"/>
<organism evidence="1 2">
    <name type="scientific">Punica granatum</name>
    <name type="common">Pomegranate</name>
    <dbReference type="NCBI Taxonomy" id="22663"/>
    <lineage>
        <taxon>Eukaryota</taxon>
        <taxon>Viridiplantae</taxon>
        <taxon>Streptophyta</taxon>
        <taxon>Embryophyta</taxon>
        <taxon>Tracheophyta</taxon>
        <taxon>Spermatophyta</taxon>
        <taxon>Magnoliopsida</taxon>
        <taxon>eudicotyledons</taxon>
        <taxon>Gunneridae</taxon>
        <taxon>Pentapetalae</taxon>
        <taxon>rosids</taxon>
        <taxon>malvids</taxon>
        <taxon>Myrtales</taxon>
        <taxon>Lythraceae</taxon>
        <taxon>Punica</taxon>
    </lineage>
</organism>
<gene>
    <name evidence="1" type="ORF">CRG98_007299</name>
</gene>
<dbReference type="PANTHER" id="PTHR35131">
    <property type="entry name" value="EXPRESSED PROTEIN"/>
    <property type="match status" value="1"/>
</dbReference>